<dbReference type="Gene3D" id="3.40.50.10380">
    <property type="entry name" value="Malic enzyme, N-terminal domain"/>
    <property type="match status" value="1"/>
</dbReference>
<dbReference type="PIRSF" id="PIRSF000106">
    <property type="entry name" value="ME"/>
    <property type="match status" value="1"/>
</dbReference>
<feature type="active site" description="Proton acceptor" evidence="2">
    <location>
        <position position="212"/>
    </location>
</feature>
<dbReference type="NCBIfam" id="NF010052">
    <property type="entry name" value="PRK13529.1"/>
    <property type="match status" value="1"/>
</dbReference>
<dbReference type="GO" id="GO:0046872">
    <property type="term" value="F:metal ion binding"/>
    <property type="evidence" value="ECO:0007669"/>
    <property type="project" value="UniProtKB-KW"/>
</dbReference>
<dbReference type="SMART" id="SM00919">
    <property type="entry name" value="Malic_M"/>
    <property type="match status" value="1"/>
</dbReference>
<sequence length="598" mass="67663">MDHFFAVVLFPNSELLRVLGNLKLSLPFSGNLLDMSCRYIPSLIRNAPRLKTRGIEILRDPRTNKGSSYTLHERQLLGIHGLLPPNPQNQDVEEQRVISNLYQLDDNLSRYMMLMSLQDLNEKLFYRTIRTHLEYCLPLIYTPTVGLACLNFGFVFRRPRGIYITIQDRGHIFTLLKNWPADTIKTVVMTDGERILGFGDMGANGMAIPLSKAVLYTALGGLQPYHCLPVMLDVGTNNEKLLEDEFYVGLRRKRATGEEYISFMDEVVESLSAHYGPNVCLHFADFKNSNAFQLLERYRSNYITFNDDIQGSAVVIVSGLMTASRVTQKKISQNSYLFYGGGGASIGIARLLVQAIMEEGFSEDEAKSRIFIMDSKGLIVTSRELSSAKSEFARSDYPQIDSLLEAIRLIRPSVLIGASGQSGAFTRDILRELSTIHKTPIIFVLSNQSNLGECTSQMAYKATEWRCIFVSGSSSEPVRTPDDRLLKPSQGNNCYVFPSLVNALSLAVIRPLTYKLLLTTAKKLSELVTDDDIRQGSMYPSIARLPTITKEVSCAIMEQAYKDKIAFFTPEPYNKMEFIESYYYDHRYINFTPDQYVW</sequence>
<organism evidence="7 8">
    <name type="scientific">Schistosoma margrebowiei</name>
    <dbReference type="NCBI Taxonomy" id="48269"/>
    <lineage>
        <taxon>Eukaryota</taxon>
        <taxon>Metazoa</taxon>
        <taxon>Spiralia</taxon>
        <taxon>Lophotrochozoa</taxon>
        <taxon>Platyhelminthes</taxon>
        <taxon>Trematoda</taxon>
        <taxon>Digenea</taxon>
        <taxon>Strigeidida</taxon>
        <taxon>Schistosomatoidea</taxon>
        <taxon>Schistosomatidae</taxon>
        <taxon>Schistosoma</taxon>
    </lineage>
</organism>
<dbReference type="InterPro" id="IPR046346">
    <property type="entry name" value="Aminoacid_DH-like_N_sf"/>
</dbReference>
<evidence type="ECO:0000313" key="8">
    <source>
        <dbReference type="WBParaSite" id="SMRG1_4420.1"/>
    </source>
</evidence>
<dbReference type="InterPro" id="IPR012301">
    <property type="entry name" value="Malic_N_dom"/>
</dbReference>
<protein>
    <recommendedName>
        <fullName evidence="9">Malic enzyme</fullName>
    </recommendedName>
</protein>
<feature type="binding site" evidence="3">
    <location>
        <position position="194"/>
    </location>
    <ligand>
        <name>(S)-malate</name>
        <dbReference type="ChEBI" id="CHEBI:15589"/>
    </ligand>
</feature>
<dbReference type="PANTHER" id="PTHR23406">
    <property type="entry name" value="MALIC ENZYME-RELATED"/>
    <property type="match status" value="1"/>
</dbReference>
<dbReference type="GO" id="GO:0004473">
    <property type="term" value="F:malate dehydrogenase (decarboxylating) (NADP+) activity"/>
    <property type="evidence" value="ECO:0007669"/>
    <property type="project" value="TreeGrafter"/>
</dbReference>
<reference evidence="8" key="1">
    <citation type="submission" date="2023-11" db="UniProtKB">
        <authorList>
            <consortium name="WormBaseParasite"/>
        </authorList>
    </citation>
    <scope>IDENTIFICATION</scope>
</reference>
<feature type="binding site" evidence="3">
    <location>
        <position position="492"/>
    </location>
    <ligand>
        <name>(S)-malate</name>
        <dbReference type="ChEBI" id="CHEBI:15589"/>
    </ligand>
</feature>
<dbReference type="SUPFAM" id="SSF53223">
    <property type="entry name" value="Aminoacid dehydrogenase-like, N-terminal domain"/>
    <property type="match status" value="1"/>
</dbReference>
<comment type="similarity">
    <text evidence="1">Belongs to the malic enzymes family.</text>
</comment>
<evidence type="ECO:0000259" key="5">
    <source>
        <dbReference type="SMART" id="SM00919"/>
    </source>
</evidence>
<feature type="domain" description="Malic enzyme N-terminal" evidence="6">
    <location>
        <begin position="118"/>
        <end position="299"/>
    </location>
</feature>
<evidence type="ECO:0000259" key="6">
    <source>
        <dbReference type="SMART" id="SM01274"/>
    </source>
</evidence>
<dbReference type="AlphaFoldDB" id="A0AA84ZTB1"/>
<dbReference type="Proteomes" id="UP000050790">
    <property type="component" value="Unassembled WGS sequence"/>
</dbReference>
<dbReference type="PANTHER" id="PTHR23406:SF90">
    <property type="entry name" value="MALIC ENZYME-RELATED"/>
    <property type="match status" value="1"/>
</dbReference>
<accession>A0AA84ZTB1</accession>
<dbReference type="WBParaSite" id="SMRG1_4420.1">
    <property type="protein sequence ID" value="SMRG1_4420.1"/>
    <property type="gene ID" value="SMRG1_4420"/>
</dbReference>
<evidence type="ECO:0008006" key="9">
    <source>
        <dbReference type="Google" id="ProtNLM"/>
    </source>
</evidence>
<evidence type="ECO:0000256" key="3">
    <source>
        <dbReference type="PIRSR" id="PIRSR000106-2"/>
    </source>
</evidence>
<dbReference type="PRINTS" id="PR00072">
    <property type="entry name" value="MALOXRDTASE"/>
</dbReference>
<feature type="active site" description="Proton donor" evidence="2">
    <location>
        <position position="141"/>
    </location>
</feature>
<comment type="cofactor">
    <cofactor evidence="4">
        <name>Mg(2+)</name>
        <dbReference type="ChEBI" id="CHEBI:18420"/>
    </cofactor>
    <cofactor evidence="4">
        <name>Mn(2+)</name>
        <dbReference type="ChEBI" id="CHEBI:29035"/>
    </cofactor>
    <text evidence="4">Divalent metal cations. Prefers magnesium or manganese.</text>
</comment>
<feature type="domain" description="Malic enzyme NAD-binding" evidence="5">
    <location>
        <begin position="309"/>
        <end position="561"/>
    </location>
</feature>
<dbReference type="GO" id="GO:0006108">
    <property type="term" value="P:malate metabolic process"/>
    <property type="evidence" value="ECO:0007669"/>
    <property type="project" value="TreeGrafter"/>
</dbReference>
<feature type="binding site" evidence="4">
    <location>
        <position position="285"/>
    </location>
    <ligand>
        <name>a divalent metal cation</name>
        <dbReference type="ChEBI" id="CHEBI:60240"/>
    </ligand>
</feature>
<evidence type="ECO:0000313" key="7">
    <source>
        <dbReference type="Proteomes" id="UP000050790"/>
    </source>
</evidence>
<feature type="binding site" evidence="3">
    <location>
        <position position="447"/>
    </location>
    <ligand>
        <name>(S)-malate</name>
        <dbReference type="ChEBI" id="CHEBI:15589"/>
    </ligand>
</feature>
<name>A0AA84ZTB1_9TREM</name>
<evidence type="ECO:0000256" key="4">
    <source>
        <dbReference type="PIRSR" id="PIRSR000106-3"/>
    </source>
</evidence>
<dbReference type="Gene3D" id="3.40.50.720">
    <property type="entry name" value="NAD(P)-binding Rossmann-like Domain"/>
    <property type="match status" value="1"/>
</dbReference>
<dbReference type="InterPro" id="IPR001891">
    <property type="entry name" value="Malic_OxRdtase"/>
</dbReference>
<feature type="binding site" evidence="4">
    <location>
        <position position="308"/>
    </location>
    <ligand>
        <name>a divalent metal cation</name>
        <dbReference type="ChEBI" id="CHEBI:60240"/>
    </ligand>
</feature>
<dbReference type="InterPro" id="IPR012302">
    <property type="entry name" value="Malic_NAD-bd"/>
</dbReference>
<dbReference type="InterPro" id="IPR037062">
    <property type="entry name" value="Malic_N_dom_sf"/>
</dbReference>
<proteinExistence type="inferred from homology"/>
<keyword evidence="4" id="KW-0479">Metal-binding</keyword>
<dbReference type="GO" id="GO:0051287">
    <property type="term" value="F:NAD binding"/>
    <property type="evidence" value="ECO:0007669"/>
    <property type="project" value="InterPro"/>
</dbReference>
<evidence type="ECO:0000256" key="1">
    <source>
        <dbReference type="ARBA" id="ARBA00008785"/>
    </source>
</evidence>
<dbReference type="Pfam" id="PF00390">
    <property type="entry name" value="malic"/>
    <property type="match status" value="1"/>
</dbReference>
<dbReference type="SMART" id="SM01274">
    <property type="entry name" value="malic"/>
    <property type="match status" value="1"/>
</dbReference>
<dbReference type="Pfam" id="PF03949">
    <property type="entry name" value="Malic_M"/>
    <property type="match status" value="1"/>
</dbReference>
<dbReference type="InterPro" id="IPR036291">
    <property type="entry name" value="NAD(P)-bd_dom_sf"/>
</dbReference>
<dbReference type="GO" id="GO:0005739">
    <property type="term" value="C:mitochondrion"/>
    <property type="evidence" value="ECO:0007669"/>
    <property type="project" value="TreeGrafter"/>
</dbReference>
<evidence type="ECO:0000256" key="2">
    <source>
        <dbReference type="PIRSR" id="PIRSR000106-1"/>
    </source>
</evidence>
<dbReference type="SUPFAM" id="SSF51735">
    <property type="entry name" value="NAD(P)-binding Rossmann-fold domains"/>
    <property type="match status" value="1"/>
</dbReference>